<keyword evidence="1" id="KW-0489">Methyltransferase</keyword>
<dbReference type="AlphaFoldDB" id="N6YNF5"/>
<dbReference type="Pfam" id="PF02636">
    <property type="entry name" value="Methyltransf_28"/>
    <property type="match status" value="1"/>
</dbReference>
<evidence type="ECO:0000256" key="2">
    <source>
        <dbReference type="ARBA" id="ARBA00022679"/>
    </source>
</evidence>
<evidence type="ECO:0008006" key="5">
    <source>
        <dbReference type="Google" id="ProtNLM"/>
    </source>
</evidence>
<accession>N6YNF5</accession>
<sequence>MPVQSRSSAFLPAVPMSSLPQPSADALAQSARLLALVEADIDAGGGWIPFARYMERVLYAPGLGYYSGGARKFGPGGDFITAPELTPLFGQALASQVAQVMRASAPQVIEVGAGTGLLAADLLLELERRDCLPEHYGILELSGELRERQFDTLAQKAPHLAARVHWLDALPGRFSGAVVANEVLDVMPVHLVVSRADGLFERGVVLAADAGGVRRLCWADVPATGVVRDAALALALPAPGGGEYVTELNLAGRAWVSAWAERLESGAMLLIDYGYPRAEYYLPSRSGGTLLCYYRHHAHGDPFLWPGLNDITAFVDFTAVAEAGFEAGLDVQGYATQAQFLFNCGVLECLARRGPQESADYIRAARAVQRLTAPQEMGELFKVLALGRGIGQPLLGFMRGDRLHTL</sequence>
<proteinExistence type="predicted"/>
<keyword evidence="2" id="KW-0808">Transferase</keyword>
<organism evidence="3 4">
    <name type="scientific">Thauera linaloolentis (strain DSM 12138 / JCM 21573 / CCUG 41526 / CIP 105981 / IAM 15112 / NBRC 102519 / 47Lol)</name>
    <dbReference type="NCBI Taxonomy" id="1123367"/>
    <lineage>
        <taxon>Bacteria</taxon>
        <taxon>Pseudomonadati</taxon>
        <taxon>Pseudomonadota</taxon>
        <taxon>Betaproteobacteria</taxon>
        <taxon>Rhodocyclales</taxon>
        <taxon>Zoogloeaceae</taxon>
        <taxon>Thauera</taxon>
    </lineage>
</organism>
<keyword evidence="4" id="KW-1185">Reference proteome</keyword>
<evidence type="ECO:0000313" key="3">
    <source>
        <dbReference type="EMBL" id="ENO83857.1"/>
    </source>
</evidence>
<dbReference type="Proteomes" id="UP000013232">
    <property type="component" value="Unassembled WGS sequence"/>
</dbReference>
<comment type="caution">
    <text evidence="3">The sequence shown here is derived from an EMBL/GenBank/DDBJ whole genome shotgun (WGS) entry which is preliminary data.</text>
</comment>
<dbReference type="eggNOG" id="COG1565">
    <property type="taxonomic scope" value="Bacteria"/>
</dbReference>
<dbReference type="GO" id="GO:0035243">
    <property type="term" value="F:protein-arginine omega-N symmetric methyltransferase activity"/>
    <property type="evidence" value="ECO:0007669"/>
    <property type="project" value="TreeGrafter"/>
</dbReference>
<reference evidence="3 4" key="1">
    <citation type="submission" date="2012-09" db="EMBL/GenBank/DDBJ databases">
        <title>Draft Genome Sequences of 6 Strains from Genus Thauera.</title>
        <authorList>
            <person name="Liu B."/>
            <person name="Shapleigh J.P."/>
            <person name="Frostegard A.H."/>
        </authorList>
    </citation>
    <scope>NUCLEOTIDE SEQUENCE [LARGE SCALE GENOMIC DNA]</scope>
    <source>
        <strain evidence="4">47Lol / DSM 12138</strain>
    </source>
</reference>
<protein>
    <recommendedName>
        <fullName evidence="5">SAM-dependent methyltransferase</fullName>
    </recommendedName>
</protein>
<dbReference type="InterPro" id="IPR029063">
    <property type="entry name" value="SAM-dependent_MTases_sf"/>
</dbReference>
<dbReference type="PANTHER" id="PTHR12049:SF7">
    <property type="entry name" value="PROTEIN ARGININE METHYLTRANSFERASE NDUFAF7, MITOCHONDRIAL"/>
    <property type="match status" value="1"/>
</dbReference>
<dbReference type="Gene3D" id="3.40.50.12710">
    <property type="match status" value="1"/>
</dbReference>
<dbReference type="EMBL" id="AMXE01000137">
    <property type="protein sequence ID" value="ENO83857.1"/>
    <property type="molecule type" value="Genomic_DNA"/>
</dbReference>
<name>N6YNF5_THAL4</name>
<evidence type="ECO:0000256" key="1">
    <source>
        <dbReference type="ARBA" id="ARBA00022603"/>
    </source>
</evidence>
<dbReference type="SUPFAM" id="SSF53335">
    <property type="entry name" value="S-adenosyl-L-methionine-dependent methyltransferases"/>
    <property type="match status" value="1"/>
</dbReference>
<gene>
    <name evidence="3" type="ORF">C666_18345</name>
</gene>
<evidence type="ECO:0000313" key="4">
    <source>
        <dbReference type="Proteomes" id="UP000013232"/>
    </source>
</evidence>
<dbReference type="GO" id="GO:0032259">
    <property type="term" value="P:methylation"/>
    <property type="evidence" value="ECO:0007669"/>
    <property type="project" value="UniProtKB-KW"/>
</dbReference>
<dbReference type="InterPro" id="IPR003788">
    <property type="entry name" value="NDUFAF7"/>
</dbReference>
<dbReference type="PANTHER" id="PTHR12049">
    <property type="entry name" value="PROTEIN ARGININE METHYLTRANSFERASE NDUFAF7, MITOCHONDRIAL"/>
    <property type="match status" value="1"/>
</dbReference>
<dbReference type="STRING" id="1123367.GCA_000621305_02875"/>
<dbReference type="InterPro" id="IPR038375">
    <property type="entry name" value="NDUFAF7_sf"/>
</dbReference>